<accession>A0AA37JD01</accession>
<keyword evidence="1" id="KW-0472">Membrane</keyword>
<evidence type="ECO:0000313" key="2">
    <source>
        <dbReference type="EMBL" id="GKG99072.1"/>
    </source>
</evidence>
<keyword evidence="1" id="KW-0812">Transmembrane</keyword>
<dbReference type="RefSeq" id="WP_195521625.1">
    <property type="nucleotide sequence ID" value="NZ_BQNJ01000001.1"/>
</dbReference>
<comment type="caution">
    <text evidence="2">The sequence shown here is derived from an EMBL/GenBank/DDBJ whole genome shotgun (WGS) entry which is preliminary data.</text>
</comment>
<name>A0AA37JD01_9FIRM</name>
<dbReference type="Proteomes" id="UP001055091">
    <property type="component" value="Unassembled WGS sequence"/>
</dbReference>
<feature type="transmembrane region" description="Helical" evidence="1">
    <location>
        <begin position="141"/>
        <end position="165"/>
    </location>
</feature>
<gene>
    <name evidence="2" type="ORF">CE91St55_10540</name>
</gene>
<reference evidence="2" key="1">
    <citation type="submission" date="2022-01" db="EMBL/GenBank/DDBJ databases">
        <title>Novel bile acid biosynthetic pathways are enriched in the microbiome of centenarians.</title>
        <authorList>
            <person name="Sato Y."/>
            <person name="Atarashi K."/>
            <person name="Plichta R.D."/>
            <person name="Arai Y."/>
            <person name="Sasajima S."/>
            <person name="Kearney M.S."/>
            <person name="Suda W."/>
            <person name="Takeshita K."/>
            <person name="Sasaki T."/>
            <person name="Okamoto S."/>
            <person name="Skelly N.A."/>
            <person name="Okamura Y."/>
            <person name="Vlamakis H."/>
            <person name="Li Y."/>
            <person name="Tanoue T."/>
            <person name="Takei H."/>
            <person name="Nittono H."/>
            <person name="Narushima S."/>
            <person name="Irie J."/>
            <person name="Itoh H."/>
            <person name="Moriya K."/>
            <person name="Sugiura Y."/>
            <person name="Suematsu M."/>
            <person name="Moritoki N."/>
            <person name="Shibata S."/>
            <person name="Littman R.D."/>
            <person name="Fischbach A.M."/>
            <person name="Uwamino Y."/>
            <person name="Inoue T."/>
            <person name="Honda A."/>
            <person name="Hattori M."/>
            <person name="Murai T."/>
            <person name="Xavier J.R."/>
            <person name="Hirose N."/>
            <person name="Honda K."/>
        </authorList>
    </citation>
    <scope>NUCLEOTIDE SEQUENCE</scope>
    <source>
        <strain evidence="2">CE91-St55</strain>
    </source>
</reference>
<evidence type="ECO:0000256" key="1">
    <source>
        <dbReference type="SAM" id="Phobius"/>
    </source>
</evidence>
<keyword evidence="1" id="KW-1133">Transmembrane helix</keyword>
<organism evidence="2 3">
    <name type="scientific">Hungatella hathewayi</name>
    <dbReference type="NCBI Taxonomy" id="154046"/>
    <lineage>
        <taxon>Bacteria</taxon>
        <taxon>Bacillati</taxon>
        <taxon>Bacillota</taxon>
        <taxon>Clostridia</taxon>
        <taxon>Lachnospirales</taxon>
        <taxon>Lachnospiraceae</taxon>
        <taxon>Hungatella</taxon>
    </lineage>
</organism>
<dbReference type="EMBL" id="BQNJ01000001">
    <property type="protein sequence ID" value="GKG99072.1"/>
    <property type="molecule type" value="Genomic_DNA"/>
</dbReference>
<sequence>MSIKGVSSEIFIGKSEVNLIDSKKKRYKIQYDDLDKIDYWLSDKENGKLIFITKNKQKYCFEYRDTVNDTVLKAIDYIKDKKPELTIELLSEELRHKSKVRKKASVKIKRQKCKNCGKEYDSGVDICPYCNYSNTDTHFKWLFIGMIATFFIAIIGFAADFFLIAKPASDVINEIISSTQSPQPETTSIDEIITEAFSTTLTAGHYVVGIDIPVGTYSFFSKKGSGNLISSDGSINEIFDYDSEVGNNLKEYGIENFGTEELHNIFLPEETIVTVTGTQEVSAGCDDGLVSKMKKRHQENLSELEIGYGNYGANENIPAGTYNIIWLEGAGNIISESSNSDNGINEIMGDLSKLDTGDESNDMIKELNDKLYIKEFHNFIIEEGDILKIPDIKVKLIPSE</sequence>
<protein>
    <submittedName>
        <fullName evidence="2">Uncharacterized protein</fullName>
    </submittedName>
</protein>
<dbReference type="AlphaFoldDB" id="A0AA37JD01"/>
<evidence type="ECO:0000313" key="3">
    <source>
        <dbReference type="Proteomes" id="UP001055091"/>
    </source>
</evidence>
<proteinExistence type="predicted"/>